<dbReference type="RefSeq" id="WP_186857206.1">
    <property type="nucleotide sequence ID" value="NZ_JACOON010000002.1"/>
</dbReference>
<gene>
    <name evidence="1" type="ORF">H8S18_05015</name>
</gene>
<protein>
    <submittedName>
        <fullName evidence="1">Uncharacterized protein</fullName>
    </submittedName>
</protein>
<sequence length="333" mass="37675">MLTSRELCAYWLELLSRGGRKDVLFGETGPILKTLEEIDVRAESAQFYLEFPLAGTPHTDFMLQLKRGDRILAYRKTEYCRFFDWFAGSKGLGQAAGFEFDLGKDAPPSFFFTLENAPEYARRLGEVLDLLGWKGSGRNSLFRLLEKTEGIAGFWHIGLMTGREASPLRLCCVLKREQRGVLRARGLCRTLKCLGLPEFFEPLPEFFADYTEYGWIWNLDILADGSTGPVFGWDFCLPVMLPGVQKKFLASGGKRFPAMLMGKGAADKRLALLDGCIRAEYVPWIAPSGELEFLTMASLLSHFKLTWRDGRLERAKAYVRIAPVRPIRKLSSQ</sequence>
<organism evidence="1 2">
    <name type="scientific">Christensenella tenuis</name>
    <dbReference type="NCBI Taxonomy" id="2763033"/>
    <lineage>
        <taxon>Bacteria</taxon>
        <taxon>Bacillati</taxon>
        <taxon>Bacillota</taxon>
        <taxon>Clostridia</taxon>
        <taxon>Christensenellales</taxon>
        <taxon>Christensenellaceae</taxon>
        <taxon>Christensenella</taxon>
    </lineage>
</organism>
<proteinExistence type="predicted"/>
<reference evidence="1 2" key="1">
    <citation type="submission" date="2020-08" db="EMBL/GenBank/DDBJ databases">
        <title>Genome public.</title>
        <authorList>
            <person name="Liu C."/>
            <person name="Sun Q."/>
        </authorList>
    </citation>
    <scope>NUCLEOTIDE SEQUENCE [LARGE SCALE GENOMIC DNA]</scope>
    <source>
        <strain evidence="1 2">NSJ-35</strain>
    </source>
</reference>
<evidence type="ECO:0000313" key="1">
    <source>
        <dbReference type="EMBL" id="MBC5647687.1"/>
    </source>
</evidence>
<evidence type="ECO:0000313" key="2">
    <source>
        <dbReference type="Proteomes" id="UP000606889"/>
    </source>
</evidence>
<dbReference type="EMBL" id="JACOON010000002">
    <property type="protein sequence ID" value="MBC5647687.1"/>
    <property type="molecule type" value="Genomic_DNA"/>
</dbReference>
<comment type="caution">
    <text evidence="1">The sequence shown here is derived from an EMBL/GenBank/DDBJ whole genome shotgun (WGS) entry which is preliminary data.</text>
</comment>
<accession>A0ABR7ED28</accession>
<keyword evidence="2" id="KW-1185">Reference proteome</keyword>
<name>A0ABR7ED28_9FIRM</name>
<dbReference type="Proteomes" id="UP000606889">
    <property type="component" value="Unassembled WGS sequence"/>
</dbReference>